<name>A0A9Q1EM69_SYNKA</name>
<feature type="compositionally biased region" description="Polar residues" evidence="1">
    <location>
        <begin position="89"/>
        <end position="102"/>
    </location>
</feature>
<reference evidence="2" key="1">
    <citation type="journal article" date="2023" name="Science">
        <title>Genome structures resolve the early diversification of teleost fishes.</title>
        <authorList>
            <person name="Parey E."/>
            <person name="Louis A."/>
            <person name="Montfort J."/>
            <person name="Bouchez O."/>
            <person name="Roques C."/>
            <person name="Iampietro C."/>
            <person name="Lluch J."/>
            <person name="Castinel A."/>
            <person name="Donnadieu C."/>
            <person name="Desvignes T."/>
            <person name="Floi Bucao C."/>
            <person name="Jouanno E."/>
            <person name="Wen M."/>
            <person name="Mejri S."/>
            <person name="Dirks R."/>
            <person name="Jansen H."/>
            <person name="Henkel C."/>
            <person name="Chen W.J."/>
            <person name="Zahm M."/>
            <person name="Cabau C."/>
            <person name="Klopp C."/>
            <person name="Thompson A.W."/>
            <person name="Robinson-Rechavi M."/>
            <person name="Braasch I."/>
            <person name="Lecointre G."/>
            <person name="Bobe J."/>
            <person name="Postlethwait J.H."/>
            <person name="Berthelot C."/>
            <person name="Roest Crollius H."/>
            <person name="Guiguen Y."/>
        </authorList>
    </citation>
    <scope>NUCLEOTIDE SEQUENCE</scope>
    <source>
        <strain evidence="2">WJC10195</strain>
    </source>
</reference>
<feature type="compositionally biased region" description="Polar residues" evidence="1">
    <location>
        <begin position="47"/>
        <end position="67"/>
    </location>
</feature>
<protein>
    <submittedName>
        <fullName evidence="2">Uncharacterized protein</fullName>
    </submittedName>
</protein>
<organism evidence="2 3">
    <name type="scientific">Synaphobranchus kaupii</name>
    <name type="common">Kaup's arrowtooth eel</name>
    <dbReference type="NCBI Taxonomy" id="118154"/>
    <lineage>
        <taxon>Eukaryota</taxon>
        <taxon>Metazoa</taxon>
        <taxon>Chordata</taxon>
        <taxon>Craniata</taxon>
        <taxon>Vertebrata</taxon>
        <taxon>Euteleostomi</taxon>
        <taxon>Actinopterygii</taxon>
        <taxon>Neopterygii</taxon>
        <taxon>Teleostei</taxon>
        <taxon>Anguilliformes</taxon>
        <taxon>Synaphobranchidae</taxon>
        <taxon>Synaphobranchus</taxon>
    </lineage>
</organism>
<dbReference type="Proteomes" id="UP001152622">
    <property type="component" value="Chromosome 15"/>
</dbReference>
<evidence type="ECO:0000313" key="3">
    <source>
        <dbReference type="Proteomes" id="UP001152622"/>
    </source>
</evidence>
<accession>A0A9Q1EM69</accession>
<comment type="caution">
    <text evidence="2">The sequence shown here is derived from an EMBL/GenBank/DDBJ whole genome shotgun (WGS) entry which is preliminary data.</text>
</comment>
<keyword evidence="3" id="KW-1185">Reference proteome</keyword>
<gene>
    <name evidence="2" type="ORF">SKAU_G00336390</name>
</gene>
<feature type="compositionally biased region" description="Polar residues" evidence="1">
    <location>
        <begin position="16"/>
        <end position="25"/>
    </location>
</feature>
<proteinExistence type="predicted"/>
<evidence type="ECO:0000313" key="2">
    <source>
        <dbReference type="EMBL" id="KAJ8341348.1"/>
    </source>
</evidence>
<sequence>MKVGASPPGGALQHGAQRSGQSAVVSRTPRPPARMEQGCGLCAHGNGQINTSLIRSPRRNTSAFTTSRDAHPKPEKKNKHARHAGIPAASSTHGAETAQLTPPTRGGEAHMCTDLALEPSPARRANAPIGPVPAFLIRVPVFWTWTHNRLSSVCRGQGSGVLTATNSSSHTAAGSVADRGHNYNSTDLHTAGEEGQTISGDMFVILRSIILPYM</sequence>
<dbReference type="EMBL" id="JAINUF010000015">
    <property type="protein sequence ID" value="KAJ8341348.1"/>
    <property type="molecule type" value="Genomic_DNA"/>
</dbReference>
<evidence type="ECO:0000256" key="1">
    <source>
        <dbReference type="SAM" id="MobiDB-lite"/>
    </source>
</evidence>
<feature type="region of interest" description="Disordered" evidence="1">
    <location>
        <begin position="1"/>
        <end position="110"/>
    </location>
</feature>
<dbReference type="AlphaFoldDB" id="A0A9Q1EM69"/>